<dbReference type="SUPFAM" id="SSF46785">
    <property type="entry name" value="Winged helix' DNA-binding domain"/>
    <property type="match status" value="1"/>
</dbReference>
<dbReference type="InterPro" id="IPR052526">
    <property type="entry name" value="HTH-type_Bedaq_tolerance"/>
</dbReference>
<dbReference type="Proteomes" id="UP000181951">
    <property type="component" value="Unassembled WGS sequence"/>
</dbReference>
<keyword evidence="3" id="KW-1185">Reference proteome</keyword>
<name>A0A1H8J5V6_9ACTN</name>
<keyword evidence="2" id="KW-0238">DNA-binding</keyword>
<proteinExistence type="predicted"/>
<dbReference type="Gene3D" id="1.10.10.10">
    <property type="entry name" value="Winged helix-like DNA-binding domain superfamily/Winged helix DNA-binding domain"/>
    <property type="match status" value="1"/>
</dbReference>
<dbReference type="SMART" id="SM00347">
    <property type="entry name" value="HTH_MARR"/>
    <property type="match status" value="1"/>
</dbReference>
<dbReference type="GO" id="GO:0003700">
    <property type="term" value="F:DNA-binding transcription factor activity"/>
    <property type="evidence" value="ECO:0007669"/>
    <property type="project" value="InterPro"/>
</dbReference>
<evidence type="ECO:0000313" key="2">
    <source>
        <dbReference type="EMBL" id="SEN75981.1"/>
    </source>
</evidence>
<dbReference type="PANTHER" id="PTHR39515:SF2">
    <property type="entry name" value="HTH-TYPE TRANSCRIPTIONAL REGULATOR RV0880"/>
    <property type="match status" value="1"/>
</dbReference>
<dbReference type="GO" id="GO:0003677">
    <property type="term" value="F:DNA binding"/>
    <property type="evidence" value="ECO:0007669"/>
    <property type="project" value="UniProtKB-KW"/>
</dbReference>
<dbReference type="Pfam" id="PF12802">
    <property type="entry name" value="MarR_2"/>
    <property type="match status" value="1"/>
</dbReference>
<protein>
    <submittedName>
        <fullName evidence="2">DNA-binding transcriptional regulator, MarR family</fullName>
    </submittedName>
</protein>
<organism evidence="2 3">
    <name type="scientific">Actinacidiphila rubida</name>
    <dbReference type="NCBI Taxonomy" id="310780"/>
    <lineage>
        <taxon>Bacteria</taxon>
        <taxon>Bacillati</taxon>
        <taxon>Actinomycetota</taxon>
        <taxon>Actinomycetes</taxon>
        <taxon>Kitasatosporales</taxon>
        <taxon>Streptomycetaceae</taxon>
        <taxon>Actinacidiphila</taxon>
    </lineage>
</organism>
<dbReference type="AlphaFoldDB" id="A0A1H8J5V6"/>
<dbReference type="InterPro" id="IPR000835">
    <property type="entry name" value="HTH_MarR-typ"/>
</dbReference>
<feature type="domain" description="HTH marR-type" evidence="1">
    <location>
        <begin position="44"/>
        <end position="137"/>
    </location>
</feature>
<dbReference type="OrthoDB" id="3239785at2"/>
<dbReference type="InterPro" id="IPR036390">
    <property type="entry name" value="WH_DNA-bd_sf"/>
</dbReference>
<dbReference type="RefSeq" id="WP_069467293.1">
    <property type="nucleotide sequence ID" value="NZ_FODD01000009.1"/>
</dbReference>
<evidence type="ECO:0000313" key="3">
    <source>
        <dbReference type="Proteomes" id="UP000181951"/>
    </source>
</evidence>
<gene>
    <name evidence="2" type="ORF">SAMN05216267_1009186</name>
</gene>
<accession>A0A1H8J5V6</accession>
<dbReference type="PANTHER" id="PTHR39515">
    <property type="entry name" value="CONSERVED PROTEIN"/>
    <property type="match status" value="1"/>
</dbReference>
<dbReference type="STRING" id="310780.SAMN05216267_1009186"/>
<reference evidence="2 3" key="1">
    <citation type="submission" date="2016-10" db="EMBL/GenBank/DDBJ databases">
        <authorList>
            <person name="de Groot N.N."/>
        </authorList>
    </citation>
    <scope>NUCLEOTIDE SEQUENCE [LARGE SCALE GENOMIC DNA]</scope>
    <source>
        <strain evidence="2 3">CGMCC 4.2026</strain>
    </source>
</reference>
<evidence type="ECO:0000259" key="1">
    <source>
        <dbReference type="SMART" id="SM00347"/>
    </source>
</evidence>
<sequence length="168" mass="18425">MSETRGQQATRPEVAELEQELMLVGRHSALRSPYGAVPEPDARLERSAYILLSRIEIDGPMSIGQLADAFGLDTSTVNRQTAAMLRGGLAERISDPAGGMARKLRITPEGERRMHAYRAWVVAGLGDLLADWPRQDVAAFSAFLARFNEAIERTEGRPWPRDTGHAAG</sequence>
<dbReference type="InterPro" id="IPR036388">
    <property type="entry name" value="WH-like_DNA-bd_sf"/>
</dbReference>
<dbReference type="EMBL" id="FODD01000009">
    <property type="protein sequence ID" value="SEN75981.1"/>
    <property type="molecule type" value="Genomic_DNA"/>
</dbReference>